<dbReference type="PANTHER" id="PTHR19854:SF15">
    <property type="entry name" value="TRANSDUCIN BETA-LIKE PROTEIN 3"/>
    <property type="match status" value="1"/>
</dbReference>
<dbReference type="PANTHER" id="PTHR19854">
    <property type="entry name" value="TRANSDUCIN BETA-LIKE 3"/>
    <property type="match status" value="1"/>
</dbReference>
<feature type="compositionally biased region" description="Low complexity" evidence="7">
    <location>
        <begin position="1322"/>
        <end position="1332"/>
    </location>
</feature>
<feature type="compositionally biased region" description="Low complexity" evidence="7">
    <location>
        <begin position="157"/>
        <end position="172"/>
    </location>
</feature>
<evidence type="ECO:0000313" key="10">
    <source>
        <dbReference type="Proteomes" id="UP000030747"/>
    </source>
</evidence>
<dbReference type="OrthoDB" id="674604at2759"/>
<feature type="compositionally biased region" description="Low complexity" evidence="7">
    <location>
        <begin position="1343"/>
        <end position="1357"/>
    </location>
</feature>
<proteinExistence type="predicted"/>
<dbReference type="GeneID" id="25250217"/>
<feature type="repeat" description="WD" evidence="5">
    <location>
        <begin position="531"/>
        <end position="565"/>
    </location>
</feature>
<dbReference type="SUPFAM" id="SSF50978">
    <property type="entry name" value="WD40 repeat-like"/>
    <property type="match status" value="1"/>
</dbReference>
<dbReference type="GO" id="GO:0034511">
    <property type="term" value="F:U3 snoRNA binding"/>
    <property type="evidence" value="ECO:0007669"/>
    <property type="project" value="TreeGrafter"/>
</dbReference>
<keyword evidence="4" id="KW-0539">Nucleus</keyword>
<name>U6KJN9_EIMTE</name>
<dbReference type="InterPro" id="IPR013934">
    <property type="entry name" value="Utp13_C"/>
</dbReference>
<dbReference type="InterPro" id="IPR015943">
    <property type="entry name" value="WD40/YVTN_repeat-like_dom_sf"/>
</dbReference>
<dbReference type="Gene3D" id="2.130.10.10">
    <property type="entry name" value="YVTN repeat-like/Quinoprotein amine dehydrogenase"/>
    <property type="match status" value="4"/>
</dbReference>
<evidence type="ECO:0000256" key="6">
    <source>
        <dbReference type="SAM" id="Coils"/>
    </source>
</evidence>
<comment type="subcellular location">
    <subcellularLocation>
        <location evidence="1">Nucleus</location>
        <location evidence="1">Nucleolus</location>
    </subcellularLocation>
</comment>
<feature type="region of interest" description="Disordered" evidence="7">
    <location>
        <begin position="155"/>
        <end position="181"/>
    </location>
</feature>
<dbReference type="GO" id="GO:0032040">
    <property type="term" value="C:small-subunit processome"/>
    <property type="evidence" value="ECO:0007669"/>
    <property type="project" value="InterPro"/>
</dbReference>
<reference evidence="9" key="1">
    <citation type="submission" date="2013-10" db="EMBL/GenBank/DDBJ databases">
        <title>Genomic analysis of the causative agents of coccidiosis in chickens.</title>
        <authorList>
            <person name="Reid A.J."/>
            <person name="Blake D."/>
            <person name="Billington K."/>
            <person name="Browne H."/>
            <person name="Dunn M."/>
            <person name="Hung S."/>
            <person name="Kawahara F."/>
            <person name="Miranda-Saavedra D."/>
            <person name="Mourier T."/>
            <person name="Nagra H."/>
            <person name="Otto T.D."/>
            <person name="Rawlings N."/>
            <person name="Sanchez A."/>
            <person name="Sanders M."/>
            <person name="Subramaniam C."/>
            <person name="Tay Y."/>
            <person name="Dear P."/>
            <person name="Doerig C."/>
            <person name="Gruber A."/>
            <person name="Parkinson J."/>
            <person name="Shirley M."/>
            <person name="Wan K.L."/>
            <person name="Berriman M."/>
            <person name="Tomley F."/>
            <person name="Pain A."/>
        </authorList>
    </citation>
    <scope>NUCLEOTIDE SEQUENCE [LARGE SCALE GENOMIC DNA]</scope>
    <source>
        <strain evidence="9">Houghton</strain>
    </source>
</reference>
<keyword evidence="3" id="KW-0677">Repeat</keyword>
<accession>U6KJN9</accession>
<dbReference type="Proteomes" id="UP000030747">
    <property type="component" value="Unassembled WGS sequence"/>
</dbReference>
<dbReference type="RefSeq" id="XP_013227854.1">
    <property type="nucleotide sequence ID" value="XM_013372400.1"/>
</dbReference>
<dbReference type="SUPFAM" id="SSF50969">
    <property type="entry name" value="YVTN repeat-like/Quinoprotein amine dehydrogenase"/>
    <property type="match status" value="1"/>
</dbReference>
<dbReference type="GO" id="GO:0000472">
    <property type="term" value="P:endonucleolytic cleavage to generate mature 5'-end of SSU-rRNA from (SSU-rRNA, 5.8S rRNA, LSU-rRNA)"/>
    <property type="evidence" value="ECO:0007669"/>
    <property type="project" value="TreeGrafter"/>
</dbReference>
<evidence type="ECO:0000259" key="8">
    <source>
        <dbReference type="Pfam" id="PF08625"/>
    </source>
</evidence>
<dbReference type="GO" id="GO:0030686">
    <property type="term" value="C:90S preribosome"/>
    <property type="evidence" value="ECO:0007669"/>
    <property type="project" value="TreeGrafter"/>
</dbReference>
<keyword evidence="10" id="KW-1185">Reference proteome</keyword>
<feature type="repeat" description="WD" evidence="5">
    <location>
        <begin position="336"/>
        <end position="370"/>
    </location>
</feature>
<dbReference type="Pfam" id="PF08625">
    <property type="entry name" value="Utp13"/>
    <property type="match status" value="1"/>
</dbReference>
<evidence type="ECO:0000256" key="3">
    <source>
        <dbReference type="ARBA" id="ARBA00022737"/>
    </source>
</evidence>
<evidence type="ECO:0000256" key="5">
    <source>
        <dbReference type="PROSITE-ProRule" id="PRU00221"/>
    </source>
</evidence>
<dbReference type="GO" id="GO:0000480">
    <property type="term" value="P:endonucleolytic cleavage in 5'-ETS of tricistronic rRNA transcript (SSU-rRNA, 5.8S rRNA, LSU-rRNA)"/>
    <property type="evidence" value="ECO:0007669"/>
    <property type="project" value="TreeGrafter"/>
</dbReference>
<dbReference type="InterPro" id="IPR036322">
    <property type="entry name" value="WD40_repeat_dom_sf"/>
</dbReference>
<organism evidence="9 10">
    <name type="scientific">Eimeria tenella</name>
    <name type="common">Coccidian parasite</name>
    <dbReference type="NCBI Taxonomy" id="5802"/>
    <lineage>
        <taxon>Eukaryota</taxon>
        <taxon>Sar</taxon>
        <taxon>Alveolata</taxon>
        <taxon>Apicomplexa</taxon>
        <taxon>Conoidasida</taxon>
        <taxon>Coccidia</taxon>
        <taxon>Eucoccidiorida</taxon>
        <taxon>Eimeriorina</taxon>
        <taxon>Eimeriidae</taxon>
        <taxon>Eimeria</taxon>
    </lineage>
</organism>
<dbReference type="PROSITE" id="PS50294">
    <property type="entry name" value="WD_REPEATS_REGION"/>
    <property type="match status" value="1"/>
</dbReference>
<feature type="coiled-coil region" evidence="6">
    <location>
        <begin position="1142"/>
        <end position="1177"/>
    </location>
</feature>
<dbReference type="VEuPathDB" id="ToxoDB:ETH2_0812100"/>
<dbReference type="EMBL" id="HG673746">
    <property type="protein sequence ID" value="CDJ37016.1"/>
    <property type="molecule type" value="Genomic_DNA"/>
</dbReference>
<reference evidence="9" key="2">
    <citation type="submission" date="2013-10" db="EMBL/GenBank/DDBJ databases">
        <authorList>
            <person name="Aslett M."/>
        </authorList>
    </citation>
    <scope>NUCLEOTIDE SEQUENCE [LARGE SCALE GENOMIC DNA]</scope>
    <source>
        <strain evidence="9">Houghton</strain>
    </source>
</reference>
<dbReference type="SMART" id="SM00320">
    <property type="entry name" value="WD40"/>
    <property type="match status" value="8"/>
</dbReference>
<dbReference type="PROSITE" id="PS50082">
    <property type="entry name" value="WD_REPEATS_2"/>
    <property type="match status" value="4"/>
</dbReference>
<dbReference type="InterPro" id="IPR011044">
    <property type="entry name" value="Quino_amine_DH_bsu"/>
</dbReference>
<keyword evidence="2 5" id="KW-0853">WD repeat</keyword>
<feature type="repeat" description="WD" evidence="5">
    <location>
        <begin position="946"/>
        <end position="987"/>
    </location>
</feature>
<protein>
    <submittedName>
        <fullName evidence="9">WD-40 repeat protein, putative</fullName>
    </submittedName>
</protein>
<gene>
    <name evidence="9" type="ORF">ETH_00005045</name>
</gene>
<dbReference type="VEuPathDB" id="ToxoDB:ETH_00005045"/>
<evidence type="ECO:0000313" key="9">
    <source>
        <dbReference type="EMBL" id="CDJ37016.1"/>
    </source>
</evidence>
<evidence type="ECO:0000256" key="4">
    <source>
        <dbReference type="ARBA" id="ARBA00023242"/>
    </source>
</evidence>
<dbReference type="OMA" id="CACIKTF"/>
<keyword evidence="6" id="KW-0175">Coiled coil</keyword>
<feature type="domain" description="U3 small nucleolar RNA-associated protein 13 C-terminal" evidence="8">
    <location>
        <begin position="1155"/>
        <end position="1293"/>
    </location>
</feature>
<feature type="region of interest" description="Disordered" evidence="7">
    <location>
        <begin position="1314"/>
        <end position="1357"/>
    </location>
</feature>
<feature type="repeat" description="WD" evidence="5">
    <location>
        <begin position="753"/>
        <end position="794"/>
    </location>
</feature>
<dbReference type="Pfam" id="PF00400">
    <property type="entry name" value="WD40"/>
    <property type="match status" value="4"/>
</dbReference>
<sequence length="1395" mass="147626">MAELSENWRPQQLLQSFCSQAASVTVLRLSRPAAAGAAGAAAADATAADAAAADAAAADAAAADAAAAEPLDVLLSLYGDSLCCALLPESARAAAAADAAAAAAASPEAAAPAAAAAAAAAELPPYLLQQFWGPLRLTDEAVDEPVAAFAACPLVPSNSSSSKSSSSSNSSSSKKKRKEAREASPSLALVLTCGASGLLRLLLLSLKPLQQQQQEQEPQQQQRQQQQDPALLIAAQRLGSSSGSSSSSSTDGSFQPWARLQQLQKWKGASSVARVVAISEPLAVFDSAAAAAAAAAAASGAAAAAARPVRVAAVGCIGGEVELLLLQQTAAIPCCSLKHPASITTLKFHSTRALLAVGAADGLLRVYDVSFAAAAVAAAAAAGSAAAIAAEHVPYITLSDHMSSITALSFLSAAAAAALQQQQQQQRRHKAEQEARKKPTAAAAAAAAFDDCLVSAAKDSLINVWALRPLSHTAGLLLLPQQQQQQQHDEQQLVQQIKKSALQLQKRLQFHQQQQQQRQLLLLQLPTIETITALAADAAAPLLLSGGSEGLVKLWDLRKRQPVKVMTTTTTASAGASSASEEDLGAFIRTLLLLPASSSSSSSNSSSSSSSSSTLLIAQDSGVISLVSPLPGLAALSAEGGAAAAGRTAAAAAAAASSSKTTAVCLLGRLDGTFACRWLPQPPNGCCCSFCCCSKRRQKHYSSSYPGRLLVLTGDSCCWQLDLSQGSFGAFPVAADLLKFGQVEQQQQQQQQQQTQAAAVSCCDVSKNGCWIVTGGRDGSLRVWHSEANRLLLLIEKAHEGCVTAVAFQRKNWPKASPVVRQPPQQQQQQQEQQQQQQQLDCLCDCRGLSPAAPQTLSFISCCDKNSLRLWRVEVPAEFILGSSSSSSSSSSKPQVSYECISTIVAHKKEINDLKFAPNDSLVGTASADKTCLLLLLPTLAAAGELRGHRRGVQEIQFLKREKAAATASLDATVRLWSLASFACLKTLQGDSGFLSLRLLPLETQLLAFAADGSARLFNCRTADCAAQLPPLHTDKVWALDLWGCAAASAGADGRLCVWRDVTREAAAAKKLEALEEQQQLAAVQQLEAMGRSSDVLRLLLRLRKKHLAAAFIKRQLVAAASRCLDTRVPAALARRADARGLLQLLLEQQQLQQLQQQQQRELQRTLQQQLQRQQQQPPQGACEETDWGALVGCLDTSEAKTLLGFAAEWAAAPATAAAAHGLLHLLLRSRSLDALLSSSSSSSNSKELWGKRLSIGGKPAAEVLQVLLLLANRQERRVAALLEKSYLLDLLLPTASVVQQELQQLLQPLQQQHQQRKQKETAAAAAAAAEEPGGKKKKRKLQQQQEQQQQEQQQQQQQEQQQQQQQLLLLSAEALEPHFAAEFTQRCLYGELQL</sequence>
<evidence type="ECO:0000256" key="7">
    <source>
        <dbReference type="SAM" id="MobiDB-lite"/>
    </source>
</evidence>
<evidence type="ECO:0000256" key="1">
    <source>
        <dbReference type="ARBA" id="ARBA00004604"/>
    </source>
</evidence>
<evidence type="ECO:0000256" key="2">
    <source>
        <dbReference type="ARBA" id="ARBA00022574"/>
    </source>
</evidence>
<dbReference type="InterPro" id="IPR001680">
    <property type="entry name" value="WD40_rpt"/>
</dbReference>